<keyword evidence="2 5" id="KW-0812">Transmembrane</keyword>
<dbReference type="GO" id="GO:0005886">
    <property type="term" value="C:plasma membrane"/>
    <property type="evidence" value="ECO:0007669"/>
    <property type="project" value="TreeGrafter"/>
</dbReference>
<proteinExistence type="predicted"/>
<comment type="caution">
    <text evidence="6">The sequence shown here is derived from an EMBL/GenBank/DDBJ whole genome shotgun (WGS) entry which is preliminary data.</text>
</comment>
<evidence type="ECO:0000256" key="1">
    <source>
        <dbReference type="ARBA" id="ARBA00004141"/>
    </source>
</evidence>
<evidence type="ECO:0000256" key="3">
    <source>
        <dbReference type="ARBA" id="ARBA00022989"/>
    </source>
</evidence>
<dbReference type="STRING" id="1121439.dsat_0568"/>
<dbReference type="GO" id="GO:0008514">
    <property type="term" value="F:organic anion transmembrane transporter activity"/>
    <property type="evidence" value="ECO:0007669"/>
    <property type="project" value="UniProtKB-ARBA"/>
</dbReference>
<dbReference type="Proteomes" id="UP000014975">
    <property type="component" value="Unassembled WGS sequence"/>
</dbReference>
<feature type="transmembrane region" description="Helical" evidence="5">
    <location>
        <begin position="425"/>
        <end position="445"/>
    </location>
</feature>
<dbReference type="Pfam" id="PF00939">
    <property type="entry name" value="Na_sulph_symp"/>
    <property type="match status" value="1"/>
</dbReference>
<feature type="transmembrane region" description="Helical" evidence="5">
    <location>
        <begin position="47"/>
        <end position="72"/>
    </location>
</feature>
<dbReference type="RefSeq" id="WP_020887262.1">
    <property type="nucleotide sequence ID" value="NZ_ATHI01000026.1"/>
</dbReference>
<comment type="subcellular location">
    <subcellularLocation>
        <location evidence="1">Membrane</location>
        <topology evidence="1">Multi-pass membrane protein</topology>
    </subcellularLocation>
</comment>
<feature type="transmembrane region" description="Helical" evidence="5">
    <location>
        <begin position="152"/>
        <end position="169"/>
    </location>
</feature>
<name>S7T7M6_9BACT</name>
<dbReference type="InterPro" id="IPR001898">
    <property type="entry name" value="SLC13A/DASS"/>
</dbReference>
<keyword evidence="3 5" id="KW-1133">Transmembrane helix</keyword>
<evidence type="ECO:0000256" key="4">
    <source>
        <dbReference type="ARBA" id="ARBA00023136"/>
    </source>
</evidence>
<organism evidence="6 7">
    <name type="scientific">Alkalidesulfovibrio alkalitolerans DSM 16529</name>
    <dbReference type="NCBI Taxonomy" id="1121439"/>
    <lineage>
        <taxon>Bacteria</taxon>
        <taxon>Pseudomonadati</taxon>
        <taxon>Thermodesulfobacteriota</taxon>
        <taxon>Desulfovibrionia</taxon>
        <taxon>Desulfovibrionales</taxon>
        <taxon>Desulfovibrionaceae</taxon>
        <taxon>Alkalidesulfovibrio</taxon>
    </lineage>
</organism>
<evidence type="ECO:0000256" key="5">
    <source>
        <dbReference type="SAM" id="Phobius"/>
    </source>
</evidence>
<evidence type="ECO:0000256" key="2">
    <source>
        <dbReference type="ARBA" id="ARBA00022692"/>
    </source>
</evidence>
<dbReference type="PANTHER" id="PTHR10283">
    <property type="entry name" value="SOLUTE CARRIER FAMILY 13 MEMBER"/>
    <property type="match status" value="1"/>
</dbReference>
<keyword evidence="4 5" id="KW-0472">Membrane</keyword>
<feature type="transmembrane region" description="Helical" evidence="5">
    <location>
        <begin position="92"/>
        <end position="110"/>
    </location>
</feature>
<dbReference type="PATRIC" id="fig|1121439.3.peg.1924"/>
<dbReference type="GO" id="GO:1905039">
    <property type="term" value="P:carboxylic acid transmembrane transport"/>
    <property type="evidence" value="ECO:0007669"/>
    <property type="project" value="UniProtKB-ARBA"/>
</dbReference>
<evidence type="ECO:0000313" key="7">
    <source>
        <dbReference type="Proteomes" id="UP000014975"/>
    </source>
</evidence>
<feature type="transmembrane region" description="Helical" evidence="5">
    <location>
        <begin position="342"/>
        <end position="360"/>
    </location>
</feature>
<dbReference type="EMBL" id="ATHI01000026">
    <property type="protein sequence ID" value="EPR33127.1"/>
    <property type="molecule type" value="Genomic_DNA"/>
</dbReference>
<feature type="transmembrane region" description="Helical" evidence="5">
    <location>
        <begin position="276"/>
        <end position="294"/>
    </location>
</feature>
<protein>
    <submittedName>
        <fullName evidence="6">Sodium/sulfate symporter</fullName>
    </submittedName>
</protein>
<gene>
    <name evidence="6" type="ORF">dsat_0568</name>
</gene>
<evidence type="ECO:0000313" key="6">
    <source>
        <dbReference type="EMBL" id="EPR33127.1"/>
    </source>
</evidence>
<feature type="transmembrane region" description="Helical" evidence="5">
    <location>
        <begin position="16"/>
        <end position="35"/>
    </location>
</feature>
<sequence length="501" mass="55041">MTDTQDQGSCGISRRWLHIILGPAIFLLVQFIPLFGPENARVGFGILFWMVYWWVTVAVDIKVTCLVPLFVVAFYEYMPIAKVMEAYAHRDAFLIIGASIVTVAWARWGFAKRLALHFLLRFGNDTRKQMIGWFLLTGFASFVMGNTPVAAVFAPIAVAALIYAGFNTFDARWNSTAASNVLIAVAWGASVGGMATPLGGGQAVVTLGHLQRYVGHEVFFIDWSLRMIPVSLVVMLAMTLYMYYCMKPDIQTFKGGREFYRKELEEMGPFSYEEKVACLGFLVVVALALLRPAYVDFLKGPFFAWMHPSRMFLILALALFFMPSRKNPGENIVSIESLKKHFPIAILFIWPASVALGRIINQTGASAVFGQWLGSFVATGNDMLSILAFSAGGNALSQVTSDTAAAGVMIPMVIETFKNWHGLEYGAVPFIWAVGAAISWSYAVASSTGAQGIVVGFGANLKRMFVYGMIGGVISLVVSALYFVFFIAVLKSDFYIMPPGI</sequence>
<dbReference type="OrthoDB" id="9766267at2"/>
<feature type="transmembrane region" description="Helical" evidence="5">
    <location>
        <begin position="465"/>
        <end position="490"/>
    </location>
</feature>
<feature type="transmembrane region" description="Helical" evidence="5">
    <location>
        <begin position="225"/>
        <end position="244"/>
    </location>
</feature>
<accession>S7T7M6</accession>
<reference evidence="6 7" key="1">
    <citation type="journal article" date="2013" name="Genome Announc.">
        <title>Draft genome sequences for three mercury-methylating, sulfate-reducing bacteria.</title>
        <authorList>
            <person name="Brown S.D."/>
            <person name="Hurt R.A.Jr."/>
            <person name="Gilmour C.C."/>
            <person name="Elias D.A."/>
        </authorList>
    </citation>
    <scope>NUCLEOTIDE SEQUENCE [LARGE SCALE GENOMIC DNA]</scope>
    <source>
        <strain evidence="6 7">DSM 16529</strain>
    </source>
</reference>
<dbReference type="AlphaFoldDB" id="S7T7M6"/>
<feature type="transmembrane region" description="Helical" evidence="5">
    <location>
        <begin position="300"/>
        <end position="321"/>
    </location>
</feature>
<feature type="transmembrane region" description="Helical" evidence="5">
    <location>
        <begin position="181"/>
        <end position="205"/>
    </location>
</feature>
<dbReference type="PANTHER" id="PTHR10283:SF82">
    <property type="entry name" value="SOLUTE CARRIER FAMILY 13 MEMBER 2"/>
    <property type="match status" value="1"/>
</dbReference>
<dbReference type="eggNOG" id="COG0471">
    <property type="taxonomic scope" value="Bacteria"/>
</dbReference>
<keyword evidence="7" id="KW-1185">Reference proteome</keyword>